<evidence type="ECO:0000256" key="1">
    <source>
        <dbReference type="SAM" id="Phobius"/>
    </source>
</evidence>
<dbReference type="Proteomes" id="UP000076625">
    <property type="component" value="Unassembled WGS sequence"/>
</dbReference>
<dbReference type="GO" id="GO:0004497">
    <property type="term" value="F:monooxygenase activity"/>
    <property type="evidence" value="ECO:0007669"/>
    <property type="project" value="UniProtKB-KW"/>
</dbReference>
<dbReference type="Gene3D" id="3.30.70.100">
    <property type="match status" value="1"/>
</dbReference>
<dbReference type="InterPro" id="IPR011008">
    <property type="entry name" value="Dimeric_a/b-barrel"/>
</dbReference>
<keyword evidence="1" id="KW-0812">Transmembrane</keyword>
<dbReference type="InterPro" id="IPR038762">
    <property type="entry name" value="ABM_predict"/>
</dbReference>
<evidence type="ECO:0000313" key="3">
    <source>
        <dbReference type="EMBL" id="KZE25979.1"/>
    </source>
</evidence>
<dbReference type="Pfam" id="PF03992">
    <property type="entry name" value="ABM"/>
    <property type="match status" value="1"/>
</dbReference>
<protein>
    <submittedName>
        <fullName evidence="3">Antibiotic biosynthesis monooxygenase</fullName>
    </submittedName>
</protein>
<feature type="domain" description="ABM" evidence="2">
    <location>
        <begin position="6"/>
        <end position="79"/>
    </location>
</feature>
<dbReference type="OrthoDB" id="1494254at2"/>
<sequence length="182" mass="20401">MSPSPVTLLVSRRVAPARYRDFLAWTRRGTRLAARFDGFLGAGVLAPPSGGDEYQVVFRFADETSLARWTESAERRDWLREGTSLVHDSRVRCASGLDAWFGAAPPRWKQAVAIWLAFFPVSLAFTLLLGERLAALPVVWRVFVSTAILTPVMVFVFIPFATRLLRRWLQPAALPARRVASD</sequence>
<dbReference type="AlphaFoldDB" id="A0A161SBF8"/>
<reference evidence="4" key="1">
    <citation type="submission" date="2016-01" db="EMBL/GenBank/DDBJ databases">
        <title>Draft genome of Chromobacterium sp. F49.</title>
        <authorList>
            <person name="Hong K.W."/>
        </authorList>
    </citation>
    <scope>NUCLEOTIDE SEQUENCE [LARGE SCALE GENOMIC DNA]</scope>
    <source>
        <strain evidence="4">CN10</strain>
    </source>
</reference>
<keyword evidence="1" id="KW-1133">Transmembrane helix</keyword>
<feature type="transmembrane region" description="Helical" evidence="1">
    <location>
        <begin position="112"/>
        <end position="130"/>
    </location>
</feature>
<name>A0A161SBF8_9NEIS</name>
<evidence type="ECO:0000313" key="4">
    <source>
        <dbReference type="Proteomes" id="UP000076625"/>
    </source>
</evidence>
<keyword evidence="4" id="KW-1185">Reference proteome</keyword>
<keyword evidence="1" id="KW-0472">Membrane</keyword>
<keyword evidence="3" id="KW-0503">Monooxygenase</keyword>
<dbReference type="STRING" id="1452487.AVW16_02850"/>
<comment type="caution">
    <text evidence="3">The sequence shown here is derived from an EMBL/GenBank/DDBJ whole genome shotgun (WGS) entry which is preliminary data.</text>
</comment>
<gene>
    <name evidence="3" type="ORF">AVW16_02850</name>
</gene>
<dbReference type="PANTHER" id="PTHR40057">
    <property type="entry name" value="SLR1162 PROTEIN"/>
    <property type="match status" value="1"/>
</dbReference>
<accession>A0A161SBF8</accession>
<feature type="transmembrane region" description="Helical" evidence="1">
    <location>
        <begin position="142"/>
        <end position="161"/>
    </location>
</feature>
<dbReference type="SUPFAM" id="SSF54909">
    <property type="entry name" value="Dimeric alpha+beta barrel"/>
    <property type="match status" value="1"/>
</dbReference>
<dbReference type="EMBL" id="LQQU01000058">
    <property type="protein sequence ID" value="KZE25979.1"/>
    <property type="molecule type" value="Genomic_DNA"/>
</dbReference>
<organism evidence="3 4">
    <name type="scientific">Crenobacter luteus</name>
    <dbReference type="NCBI Taxonomy" id="1452487"/>
    <lineage>
        <taxon>Bacteria</taxon>
        <taxon>Pseudomonadati</taxon>
        <taxon>Pseudomonadota</taxon>
        <taxon>Betaproteobacteria</taxon>
        <taxon>Neisseriales</taxon>
        <taxon>Neisseriaceae</taxon>
        <taxon>Crenobacter</taxon>
    </lineage>
</organism>
<keyword evidence="3" id="KW-0560">Oxidoreductase</keyword>
<proteinExistence type="predicted"/>
<dbReference type="RefSeq" id="WP_066614493.1">
    <property type="nucleotide sequence ID" value="NZ_LQQU01000058.1"/>
</dbReference>
<dbReference type="PANTHER" id="PTHR40057:SF1">
    <property type="entry name" value="SLR1162 PROTEIN"/>
    <property type="match status" value="1"/>
</dbReference>
<evidence type="ECO:0000259" key="2">
    <source>
        <dbReference type="Pfam" id="PF03992"/>
    </source>
</evidence>
<dbReference type="InterPro" id="IPR007138">
    <property type="entry name" value="ABM_dom"/>
</dbReference>